<keyword evidence="2" id="KW-1185">Reference proteome</keyword>
<dbReference type="OrthoDB" id="4388915at2"/>
<dbReference type="AlphaFoldDB" id="L1MH69"/>
<comment type="caution">
    <text evidence="1">The sequence shown here is derived from an EMBL/GenBank/DDBJ whole genome shotgun (WGS) entry which is preliminary data.</text>
</comment>
<dbReference type="STRING" id="1035195.HMPREF9997_01486"/>
<accession>L1MH69</accession>
<proteinExistence type="predicted"/>
<gene>
    <name evidence="1" type="ORF">HMPREF9997_01486</name>
</gene>
<evidence type="ECO:0000313" key="2">
    <source>
        <dbReference type="Proteomes" id="UP000010445"/>
    </source>
</evidence>
<dbReference type="EMBL" id="AMEM01000018">
    <property type="protein sequence ID" value="EKX90271.1"/>
    <property type="molecule type" value="Genomic_DNA"/>
</dbReference>
<dbReference type="PATRIC" id="fig|1035195.3.peg.1339"/>
<dbReference type="eggNOG" id="COG0457">
    <property type="taxonomic scope" value="Bacteria"/>
</dbReference>
<reference evidence="1 2" key="1">
    <citation type="submission" date="2012-05" db="EMBL/GenBank/DDBJ databases">
        <authorList>
            <person name="Weinstock G."/>
            <person name="Sodergren E."/>
            <person name="Lobos E.A."/>
            <person name="Fulton L."/>
            <person name="Fulton R."/>
            <person name="Courtney L."/>
            <person name="Fronick C."/>
            <person name="O'Laughlin M."/>
            <person name="Godfrey J."/>
            <person name="Wilson R.M."/>
            <person name="Miner T."/>
            <person name="Farmer C."/>
            <person name="Delehaunty K."/>
            <person name="Cordes M."/>
            <person name="Minx P."/>
            <person name="Tomlinson C."/>
            <person name="Chen J."/>
            <person name="Wollam A."/>
            <person name="Pepin K.H."/>
            <person name="Bhonagiri V."/>
            <person name="Zhang X."/>
            <person name="Suruliraj S."/>
            <person name="Warren W."/>
            <person name="Mitreva M."/>
            <person name="Mardis E.R."/>
            <person name="Wilson R.K."/>
        </authorList>
    </citation>
    <scope>NUCLEOTIDE SEQUENCE [LARGE SCALE GENOMIC DNA]</scope>
    <source>
        <strain evidence="1 2">F0235</strain>
    </source>
</reference>
<sequence length="852" mass="95334">MFENESVQDLMDLAMDTPYGKTCSALWAEAARRAGVEGLEREEIWCYLRLAQAFTMGGEVTRMVAPFMWVDKRRKERPDLFDADMQDSFAWYYKYVILVLRDVPQASADECFNALREMREFYQSLGDSLKAYYLREYYIFSMLGRDEEADEAYRKWKIADVSEHSDCVACDPQHEVAYYSQRGEWDKAVEVGEEALANSQDSCSSQPSTLYCNMLLPWLYTGQDDKAWPAHIHSMQRNSHSPAFLEYIAKHFVYLELSGSAGRPQRLERALDMVVRFMPWWLEAETPVVLMDVATASARVMAAQPDQDRHLEVTLPGQSLPWVKADDVVNPTVAEAAAWYADLALRIAHMFDQRPGLVKPHMVARVEHNLYHMPPVPQLPDEGPIQDASGRFSPVTFDYRLEGVGETLSAASAVDTDEDEPLIVSIDINGPWRSYSPEQLEAAHAALNTSLPSIYSGILGKAIEIDLETAAEADPARALLIDALRFQVHGQYLEAAQAADTAMRTATEEPIGVRLLALKVLAETALNAGYYDESAEASRHRLNVAAACGLPFTQVNAAVLLVTCLNKQQQFTEAAEVAHTTLSATAAALQAPDYDPLLLEESLALRRLLITALDALDHDTAAAEEALRMAELCQDNGDKVEALTRAMAGFRYDHEYERSFAAGTRLVDAAESLLLEAQARAVVDPDAEENLSQVVSRVVDVLLDVAWSRSTQSTLVDDAGYEFIESVLARRLELQQQYLITDKREAEFYRADNTEDRGLAALRSRRYLDGLLLLDDAAQQFVEIGRPHLAARALNSAARAKGLHEDYDGAREIIQRSLDLLVGTVWESHKSVRQARELLAEIDEWEAEESDD</sequence>
<protein>
    <recommendedName>
        <fullName evidence="3">Tetratricopeptide repeat protein</fullName>
    </recommendedName>
</protein>
<organism evidence="1 2">
    <name type="scientific">Corynebacterium durum F0235</name>
    <dbReference type="NCBI Taxonomy" id="1035195"/>
    <lineage>
        <taxon>Bacteria</taxon>
        <taxon>Bacillati</taxon>
        <taxon>Actinomycetota</taxon>
        <taxon>Actinomycetes</taxon>
        <taxon>Mycobacteriales</taxon>
        <taxon>Corynebacteriaceae</taxon>
        <taxon>Corynebacterium</taxon>
    </lineage>
</organism>
<dbReference type="Proteomes" id="UP000010445">
    <property type="component" value="Unassembled WGS sequence"/>
</dbReference>
<dbReference type="RefSeq" id="WP_006063715.1">
    <property type="nucleotide sequence ID" value="NZ_KB290831.1"/>
</dbReference>
<evidence type="ECO:0000313" key="1">
    <source>
        <dbReference type="EMBL" id="EKX90271.1"/>
    </source>
</evidence>
<name>L1MH69_9CORY</name>
<dbReference type="HOGENOM" id="CLU_014235_0_0_11"/>
<evidence type="ECO:0008006" key="3">
    <source>
        <dbReference type="Google" id="ProtNLM"/>
    </source>
</evidence>